<evidence type="ECO:0000256" key="3">
    <source>
        <dbReference type="SAM" id="SignalP"/>
    </source>
</evidence>
<dbReference type="OrthoDB" id="10443846at2759"/>
<name>A0A316VZH0_9BASI</name>
<feature type="compositionally biased region" description="Polar residues" evidence="2">
    <location>
        <begin position="527"/>
        <end position="544"/>
    </location>
</feature>
<evidence type="ECO:0000256" key="1">
    <source>
        <dbReference type="SAM" id="Coils"/>
    </source>
</evidence>
<feature type="region of interest" description="Disordered" evidence="2">
    <location>
        <begin position="309"/>
        <end position="344"/>
    </location>
</feature>
<dbReference type="GeneID" id="37031913"/>
<keyword evidence="3" id="KW-0732">Signal</keyword>
<feature type="region of interest" description="Disordered" evidence="2">
    <location>
        <begin position="104"/>
        <end position="187"/>
    </location>
</feature>
<protein>
    <submittedName>
        <fullName evidence="4">Uncharacterized protein</fullName>
    </submittedName>
</protein>
<keyword evidence="5" id="KW-1185">Reference proteome</keyword>
<feature type="coiled-coil region" evidence="1">
    <location>
        <begin position="455"/>
        <end position="482"/>
    </location>
</feature>
<keyword evidence="1" id="KW-0175">Coiled coil</keyword>
<evidence type="ECO:0000313" key="5">
    <source>
        <dbReference type="Proteomes" id="UP000245783"/>
    </source>
</evidence>
<dbReference type="Proteomes" id="UP000245783">
    <property type="component" value="Unassembled WGS sequence"/>
</dbReference>
<evidence type="ECO:0000313" key="4">
    <source>
        <dbReference type="EMBL" id="PWN42930.1"/>
    </source>
</evidence>
<dbReference type="RefSeq" id="XP_025370090.1">
    <property type="nucleotide sequence ID" value="XM_025510043.1"/>
</dbReference>
<evidence type="ECO:0000256" key="2">
    <source>
        <dbReference type="SAM" id="MobiDB-lite"/>
    </source>
</evidence>
<accession>A0A316VZH0</accession>
<organism evidence="4 5">
    <name type="scientific">Ceraceosorus guamensis</name>
    <dbReference type="NCBI Taxonomy" id="1522189"/>
    <lineage>
        <taxon>Eukaryota</taxon>
        <taxon>Fungi</taxon>
        <taxon>Dikarya</taxon>
        <taxon>Basidiomycota</taxon>
        <taxon>Ustilaginomycotina</taxon>
        <taxon>Exobasidiomycetes</taxon>
        <taxon>Ceraceosorales</taxon>
        <taxon>Ceraceosoraceae</taxon>
        <taxon>Ceraceosorus</taxon>
    </lineage>
</organism>
<sequence length="569" mass="61251">MLLGFGWYALFLEPSARASTAESYPSERSARAETARGSCHDVRPGEGSPQRSGVPLSPRRFREVCVGAAFPPQQSLHRADSEIMCGACHEAACSLSDEGHLNSPAIGSTVSVNSTRAPQPSPETVALPEKSRQSKPHRSADALRDHESMDKEDSDVASAALYYQRSPPPTRTRSTESLSALHDRRRSTKIQCASMKTVPHCWTFEIDESSTFPAEMGSEAHLSATGAVPSSGSGRQSIESERDCEDDDSDSSGELFRCGMDGFPNYPTSSADPYTHAGGVNSVAWPTVVNASTHRHECATGMNRASWTSDASGDVNLSRRSRTLSTISEKSSTLERGGSSGSLQSGRVVQRWVEQEACSSIHEEANLFCRSPLQAPTAASEGFEATMRKSYPGMCATDVMDALESSLPLSSLRMTATSSGAEHLEQNGSQAIYVDCAATHQGRCGQSPSASSEQIATLQDRLAQLKRRQEREEEQLDSLLKRRSQELFRSSSSSSSRNQGIPYIRPGFGASTTSPASSPGRAAVLFTGSNIEEQSPRRAQQKSNAGLVDRGQTPDEESLEALRSHGFAD</sequence>
<feature type="chain" id="PRO_5016388263" evidence="3">
    <location>
        <begin position="19"/>
        <end position="569"/>
    </location>
</feature>
<dbReference type="InParanoid" id="A0A316VZH0"/>
<feature type="compositionally biased region" description="Basic and acidic residues" evidence="2">
    <location>
        <begin position="138"/>
        <end position="151"/>
    </location>
</feature>
<feature type="region of interest" description="Disordered" evidence="2">
    <location>
        <begin position="220"/>
        <end position="258"/>
    </location>
</feature>
<feature type="compositionally biased region" description="Acidic residues" evidence="2">
    <location>
        <begin position="242"/>
        <end position="251"/>
    </location>
</feature>
<feature type="region of interest" description="Disordered" evidence="2">
    <location>
        <begin position="17"/>
        <end position="56"/>
    </location>
</feature>
<feature type="compositionally biased region" description="Basic and acidic residues" evidence="2">
    <location>
        <begin position="28"/>
        <end position="44"/>
    </location>
</feature>
<proteinExistence type="predicted"/>
<dbReference type="EMBL" id="KZ819374">
    <property type="protein sequence ID" value="PWN42930.1"/>
    <property type="molecule type" value="Genomic_DNA"/>
</dbReference>
<reference evidence="4 5" key="1">
    <citation type="journal article" date="2018" name="Mol. Biol. Evol.">
        <title>Broad Genomic Sampling Reveals a Smut Pathogenic Ancestry of the Fungal Clade Ustilaginomycotina.</title>
        <authorList>
            <person name="Kijpornyongpan T."/>
            <person name="Mondo S.J."/>
            <person name="Barry K."/>
            <person name="Sandor L."/>
            <person name="Lee J."/>
            <person name="Lipzen A."/>
            <person name="Pangilinan J."/>
            <person name="LaButti K."/>
            <person name="Hainaut M."/>
            <person name="Henrissat B."/>
            <person name="Grigoriev I.V."/>
            <person name="Spatafora J.W."/>
            <person name="Aime M.C."/>
        </authorList>
    </citation>
    <scope>NUCLEOTIDE SEQUENCE [LARGE SCALE GENOMIC DNA]</scope>
    <source>
        <strain evidence="4 5">MCA 4658</strain>
    </source>
</reference>
<feature type="compositionally biased region" description="Basic and acidic residues" evidence="2">
    <location>
        <begin position="560"/>
        <end position="569"/>
    </location>
</feature>
<feature type="signal peptide" evidence="3">
    <location>
        <begin position="1"/>
        <end position="18"/>
    </location>
</feature>
<feature type="region of interest" description="Disordered" evidence="2">
    <location>
        <begin position="484"/>
        <end position="569"/>
    </location>
</feature>
<dbReference type="AlphaFoldDB" id="A0A316VZH0"/>
<feature type="compositionally biased region" description="Polar residues" evidence="2">
    <location>
        <begin position="105"/>
        <end position="118"/>
    </location>
</feature>
<gene>
    <name evidence="4" type="ORF">IE81DRAFT_106052</name>
</gene>